<sequence length="432" mass="47830">MKLNRFRHFPRAVLTALVLLTFMLCAWLTIQFPVQIDVSAQRNNSLSQASTELLASLPEAIAITAYIQAGSPLRLQINDLISKYQQAKPNIAFHFVNPDNEPEKARELELGPEGAIIVEYQGRSEKLKFIDEATLSNALLHLASAKTRWLSFITGHGERAIDGMANFDYGVFGKQLAARNLKSVAIHLTELPDIPDNSGLLVLAAPSAHLLAGELEMLRRYIDKGGNLLLLLEHDTPQLEGLLMQLGLSQLPGIMLEAKAKKFGLDNHEFVPVSQYPSHPITRGLQIITLFPVVSPLTHNPNSVFDAKAILRTDTGILSETGDNKEQTVSFGWALTRSLANDKEQRIVVIGDSDFLSNAYLGNVANLDFGLRVVNWLLHDDNYLDVPNKSAQDKQLRLNPLTVAIVGFGFLLILPLALVSTGLVISWRRKRR</sequence>
<keyword evidence="4" id="KW-1185">Reference proteome</keyword>
<dbReference type="EMBL" id="LAJX01000330">
    <property type="protein sequence ID" value="KJV05020.1"/>
    <property type="molecule type" value="Genomic_DNA"/>
</dbReference>
<feature type="domain" description="DUF7088" evidence="2">
    <location>
        <begin position="43"/>
        <end position="113"/>
    </location>
</feature>
<name>A0A0F3IDY8_9GAMM</name>
<dbReference type="OrthoDB" id="8530910at2"/>
<proteinExistence type="predicted"/>
<keyword evidence="1" id="KW-0812">Transmembrane</keyword>
<keyword evidence="1" id="KW-1133">Transmembrane helix</keyword>
<dbReference type="InterPro" id="IPR055396">
    <property type="entry name" value="DUF7088"/>
</dbReference>
<dbReference type="RefSeq" id="WP_045780765.1">
    <property type="nucleotide sequence ID" value="NZ_LAJX01000330.1"/>
</dbReference>
<dbReference type="Pfam" id="PF23357">
    <property type="entry name" value="DUF7088"/>
    <property type="match status" value="1"/>
</dbReference>
<evidence type="ECO:0000313" key="3">
    <source>
        <dbReference type="EMBL" id="KJV05020.1"/>
    </source>
</evidence>
<evidence type="ECO:0000313" key="4">
    <source>
        <dbReference type="Proteomes" id="UP000033684"/>
    </source>
</evidence>
<protein>
    <submittedName>
        <fullName evidence="3">ABC transporter</fullName>
    </submittedName>
</protein>
<accession>A0A0F3IDY8</accession>
<keyword evidence="1" id="KW-0472">Membrane</keyword>
<comment type="caution">
    <text evidence="3">The sequence shown here is derived from an EMBL/GenBank/DDBJ whole genome shotgun (WGS) entry which is preliminary data.</text>
</comment>
<gene>
    <name evidence="3" type="ORF">VZ94_21150</name>
</gene>
<dbReference type="AlphaFoldDB" id="A0A0F3IDY8"/>
<reference evidence="4" key="1">
    <citation type="submission" date="2015-03" db="EMBL/GenBank/DDBJ databases">
        <title>Draft genome sequence of a novel methanotroph (Sn10-6) isolated from flooded ricefield rhizosphere in India.</title>
        <authorList>
            <person name="Pandit P.S."/>
            <person name="Pore S.D."/>
            <person name="Arora P."/>
            <person name="Kapse N.G."/>
            <person name="Dhakephalkar P.K."/>
            <person name="Rahalkar M.C."/>
        </authorList>
    </citation>
    <scope>NUCLEOTIDE SEQUENCE [LARGE SCALE GENOMIC DNA]</scope>
    <source>
        <strain evidence="4">Sn10-6</strain>
    </source>
</reference>
<evidence type="ECO:0000256" key="1">
    <source>
        <dbReference type="SAM" id="Phobius"/>
    </source>
</evidence>
<dbReference type="Proteomes" id="UP000033684">
    <property type="component" value="Unassembled WGS sequence"/>
</dbReference>
<dbReference type="InterPro" id="IPR029062">
    <property type="entry name" value="Class_I_gatase-like"/>
</dbReference>
<evidence type="ECO:0000259" key="2">
    <source>
        <dbReference type="Pfam" id="PF23357"/>
    </source>
</evidence>
<organism evidence="3 4">
    <name type="scientific">Methylocucumis oryzae</name>
    <dbReference type="NCBI Taxonomy" id="1632867"/>
    <lineage>
        <taxon>Bacteria</taxon>
        <taxon>Pseudomonadati</taxon>
        <taxon>Pseudomonadota</taxon>
        <taxon>Gammaproteobacteria</taxon>
        <taxon>Methylococcales</taxon>
        <taxon>Methylococcaceae</taxon>
        <taxon>Methylocucumis</taxon>
    </lineage>
</organism>
<reference evidence="3 4" key="2">
    <citation type="journal article" date="2016" name="Microb. Ecol.">
        <title>Genome Characteristics of a Novel Type I Methanotroph (Sn10-6) Isolated from a Flooded Indian Rice Field.</title>
        <authorList>
            <person name="Rahalkar M.C."/>
            <person name="Pandit P.S."/>
            <person name="Dhakephalkar P.K."/>
            <person name="Pore S."/>
            <person name="Arora P."/>
            <person name="Kapse N."/>
        </authorList>
    </citation>
    <scope>NUCLEOTIDE SEQUENCE [LARGE SCALE GENOMIC DNA]</scope>
    <source>
        <strain evidence="3 4">Sn10-6</strain>
    </source>
</reference>
<feature type="transmembrane region" description="Helical" evidence="1">
    <location>
        <begin position="401"/>
        <end position="427"/>
    </location>
</feature>
<dbReference type="SUPFAM" id="SSF52317">
    <property type="entry name" value="Class I glutamine amidotransferase-like"/>
    <property type="match status" value="1"/>
</dbReference>